<reference evidence="3 4" key="1">
    <citation type="submission" date="2019-02" db="EMBL/GenBank/DDBJ databases">
        <title>Deep-cultivation of Planctomycetes and their phenomic and genomic characterization uncovers novel biology.</title>
        <authorList>
            <person name="Wiegand S."/>
            <person name="Jogler M."/>
            <person name="Boedeker C."/>
            <person name="Pinto D."/>
            <person name="Vollmers J."/>
            <person name="Rivas-Marin E."/>
            <person name="Kohn T."/>
            <person name="Peeters S.H."/>
            <person name="Heuer A."/>
            <person name="Rast P."/>
            <person name="Oberbeckmann S."/>
            <person name="Bunk B."/>
            <person name="Jeske O."/>
            <person name="Meyerdierks A."/>
            <person name="Storesund J.E."/>
            <person name="Kallscheuer N."/>
            <person name="Luecker S."/>
            <person name="Lage O.M."/>
            <person name="Pohl T."/>
            <person name="Merkel B.J."/>
            <person name="Hornburger P."/>
            <person name="Mueller R.-W."/>
            <person name="Bruemmer F."/>
            <person name="Labrenz M."/>
            <person name="Spormann A.M."/>
            <person name="Op Den Camp H."/>
            <person name="Overmann J."/>
            <person name="Amann R."/>
            <person name="Jetten M.S.M."/>
            <person name="Mascher T."/>
            <person name="Medema M.H."/>
            <person name="Devos D.P."/>
            <person name="Kaster A.-K."/>
            <person name="Ovreas L."/>
            <person name="Rohde M."/>
            <person name="Galperin M.Y."/>
            <person name="Jogler C."/>
        </authorList>
    </citation>
    <scope>NUCLEOTIDE SEQUENCE [LARGE SCALE GENOMIC DNA]</scope>
    <source>
        <strain evidence="3 4">CA54</strain>
    </source>
</reference>
<dbReference type="AlphaFoldDB" id="A0A5C6B4Z5"/>
<dbReference type="InterPro" id="IPR000683">
    <property type="entry name" value="Gfo/Idh/MocA-like_OxRdtase_N"/>
</dbReference>
<dbReference type="InterPro" id="IPR043906">
    <property type="entry name" value="Gfo/Idh/MocA_OxRdtase_bact_C"/>
</dbReference>
<dbReference type="Proteomes" id="UP000320735">
    <property type="component" value="Unassembled WGS sequence"/>
</dbReference>
<dbReference type="EC" id="3.2.1.49" evidence="3"/>
<keyword evidence="4" id="KW-1185">Reference proteome</keyword>
<protein>
    <submittedName>
        <fullName evidence="3">Alpha-N-acetylgalactosaminidase</fullName>
        <ecNumber evidence="3">3.2.1.49</ecNumber>
    </submittedName>
</protein>
<dbReference type="Gene3D" id="3.30.360.10">
    <property type="entry name" value="Dihydrodipicolinate Reductase, domain 2"/>
    <property type="match status" value="1"/>
</dbReference>
<dbReference type="PROSITE" id="PS51318">
    <property type="entry name" value="TAT"/>
    <property type="match status" value="1"/>
</dbReference>
<feature type="domain" description="Gfo/Idh/MocA-like oxidoreductase bacterial type C-terminal" evidence="2">
    <location>
        <begin position="209"/>
        <end position="272"/>
    </location>
</feature>
<evidence type="ECO:0000259" key="2">
    <source>
        <dbReference type="Pfam" id="PF19051"/>
    </source>
</evidence>
<accession>A0A5C6B4Z5</accession>
<dbReference type="SUPFAM" id="SSF51735">
    <property type="entry name" value="NAD(P)-binding Rossmann-fold domains"/>
    <property type="match status" value="1"/>
</dbReference>
<name>A0A5C6B4Z5_9PLAN</name>
<evidence type="ECO:0000313" key="4">
    <source>
        <dbReference type="Proteomes" id="UP000320735"/>
    </source>
</evidence>
<dbReference type="Pfam" id="PF19051">
    <property type="entry name" value="GFO_IDH_MocA_C2"/>
    <property type="match status" value="1"/>
</dbReference>
<organism evidence="3 4">
    <name type="scientific">Symmachiella macrocystis</name>
    <dbReference type="NCBI Taxonomy" id="2527985"/>
    <lineage>
        <taxon>Bacteria</taxon>
        <taxon>Pseudomonadati</taxon>
        <taxon>Planctomycetota</taxon>
        <taxon>Planctomycetia</taxon>
        <taxon>Planctomycetales</taxon>
        <taxon>Planctomycetaceae</taxon>
        <taxon>Symmachiella</taxon>
    </lineage>
</organism>
<evidence type="ECO:0000259" key="1">
    <source>
        <dbReference type="Pfam" id="PF01408"/>
    </source>
</evidence>
<dbReference type="InterPro" id="IPR006311">
    <property type="entry name" value="TAT_signal"/>
</dbReference>
<feature type="domain" description="Gfo/Idh/MocA-like oxidoreductase N-terminal" evidence="1">
    <location>
        <begin position="44"/>
        <end position="168"/>
    </location>
</feature>
<keyword evidence="3" id="KW-0326">Glycosidase</keyword>
<dbReference type="InterPro" id="IPR050463">
    <property type="entry name" value="Gfo/Idh/MocA_oxidrdct_glycsds"/>
</dbReference>
<dbReference type="InterPro" id="IPR036291">
    <property type="entry name" value="NAD(P)-bd_dom_sf"/>
</dbReference>
<comment type="caution">
    <text evidence="3">The sequence shown here is derived from an EMBL/GenBank/DDBJ whole genome shotgun (WGS) entry which is preliminary data.</text>
</comment>
<dbReference type="RefSeq" id="WP_146373830.1">
    <property type="nucleotide sequence ID" value="NZ_SJPP01000003.1"/>
</dbReference>
<dbReference type="PANTHER" id="PTHR43818">
    <property type="entry name" value="BCDNA.GH03377"/>
    <property type="match status" value="1"/>
</dbReference>
<dbReference type="Pfam" id="PF01408">
    <property type="entry name" value="GFO_IDH_MocA"/>
    <property type="match status" value="1"/>
</dbReference>
<dbReference type="GO" id="GO:0000166">
    <property type="term" value="F:nucleotide binding"/>
    <property type="evidence" value="ECO:0007669"/>
    <property type="project" value="InterPro"/>
</dbReference>
<keyword evidence="3" id="KW-0378">Hydrolase</keyword>
<dbReference type="OrthoDB" id="9788246at2"/>
<evidence type="ECO:0000313" key="3">
    <source>
        <dbReference type="EMBL" id="TWU06998.1"/>
    </source>
</evidence>
<sequence length="488" mass="53530">MANQTRRRFLENTMLATAAATAGGLMGQPVVQAAKANKSANETVRVAVLGVNGRGRSHINGFTGVENCDVVAVCDPDETVGHTKGVENVHKKTGKKPTYYQDLRRVMDDDSIDVVSIATPNHWHSLAAIWAMQAGKDVYVEKPVSHNIREGRVMVDVARKEGRVCQAGTQIRSNPGVIEGIKFLQEGGLGELQVARALCYKRRKSIGHVGQTPVPKGVDYDLWLGPTPLRADVPRKSLHYDWHWQWDYGNGDLGNQGIHQMDVARWGIGADTLADSVISFGGRFGYVDDGETPNTEMSIMEYGDKLLVFETRGLPTKHYLGGNASGNDVGNIFHCENGYMKCSYTSAVVFDPDGNEIKRFSEGDDSYHYNNFVDAVRSRRVEDLNGEINEGHLSSALCHLANISYRLGESSDFGAAPAGLAGNEYAVDVFERTKSHLKDNNVDPSQVKFAMGPKLMVDKKTESFIDNAAANALTTREYRKGYEVPAQA</sequence>
<dbReference type="Gene3D" id="3.40.50.720">
    <property type="entry name" value="NAD(P)-binding Rossmann-like Domain"/>
    <property type="match status" value="1"/>
</dbReference>
<dbReference type="EMBL" id="SJPP01000003">
    <property type="protein sequence ID" value="TWU06998.1"/>
    <property type="molecule type" value="Genomic_DNA"/>
</dbReference>
<dbReference type="PANTHER" id="PTHR43818:SF5">
    <property type="entry name" value="OXIDOREDUCTASE FAMILY PROTEIN"/>
    <property type="match status" value="1"/>
</dbReference>
<dbReference type="SUPFAM" id="SSF55347">
    <property type="entry name" value="Glyceraldehyde-3-phosphate dehydrogenase-like, C-terminal domain"/>
    <property type="match status" value="1"/>
</dbReference>
<proteinExistence type="predicted"/>
<dbReference type="GO" id="GO:0008456">
    <property type="term" value="F:alpha-N-acetylgalactosaminidase activity"/>
    <property type="evidence" value="ECO:0007669"/>
    <property type="project" value="UniProtKB-EC"/>
</dbReference>
<gene>
    <name evidence="3" type="primary">nagA_3</name>
    <name evidence="3" type="ORF">CA54_54020</name>
</gene>